<evidence type="ECO:0000313" key="10">
    <source>
        <dbReference type="EMBL" id="MBE4748702.1"/>
    </source>
</evidence>
<dbReference type="RefSeq" id="WP_193348074.1">
    <property type="nucleotide sequence ID" value="NZ_CBCSIP010000017.1"/>
</dbReference>
<evidence type="ECO:0000256" key="8">
    <source>
        <dbReference type="ARBA" id="ARBA00023211"/>
    </source>
</evidence>
<evidence type="ECO:0000256" key="6">
    <source>
        <dbReference type="ARBA" id="ARBA00022800"/>
    </source>
</evidence>
<dbReference type="Pfam" id="PF01139">
    <property type="entry name" value="RtcB"/>
    <property type="match status" value="1"/>
</dbReference>
<keyword evidence="8" id="KW-0464">Manganese</keyword>
<evidence type="ECO:0000256" key="4">
    <source>
        <dbReference type="ARBA" id="ARBA00022723"/>
    </source>
</evidence>
<dbReference type="Gene3D" id="3.90.1860.10">
    <property type="entry name" value="tRNA-splicing ligase RtcB"/>
    <property type="match status" value="1"/>
</dbReference>
<dbReference type="PANTHER" id="PTHR43749">
    <property type="entry name" value="RNA-SPLICING LIGASE RTCB"/>
    <property type="match status" value="1"/>
</dbReference>
<comment type="cofactor">
    <cofactor evidence="1">
        <name>Mn(2+)</name>
        <dbReference type="ChEBI" id="CHEBI:29035"/>
    </cofactor>
</comment>
<proteinExistence type="predicted"/>
<dbReference type="Proteomes" id="UP001516472">
    <property type="component" value="Unassembled WGS sequence"/>
</dbReference>
<keyword evidence="7" id="KW-0342">GTP-binding</keyword>
<keyword evidence="5" id="KW-0547">Nucleotide-binding</keyword>
<keyword evidence="11" id="KW-1185">Reference proteome</keyword>
<comment type="catalytic activity">
    <reaction evidence="9">
        <text>a 3'-end 3'-phospho-ribonucleotide-RNA + a 5'-end dephospho-ribonucleoside-RNA + GTP = a ribonucleotidyl-ribonucleotide-RNA + GMP + diphosphate</text>
        <dbReference type="Rhea" id="RHEA:68076"/>
        <dbReference type="Rhea" id="RHEA-COMP:10463"/>
        <dbReference type="Rhea" id="RHEA-COMP:13936"/>
        <dbReference type="Rhea" id="RHEA-COMP:17355"/>
        <dbReference type="ChEBI" id="CHEBI:33019"/>
        <dbReference type="ChEBI" id="CHEBI:37565"/>
        <dbReference type="ChEBI" id="CHEBI:58115"/>
        <dbReference type="ChEBI" id="CHEBI:83062"/>
        <dbReference type="ChEBI" id="CHEBI:138284"/>
        <dbReference type="ChEBI" id="CHEBI:173118"/>
        <dbReference type="EC" id="6.5.1.8"/>
    </reaction>
</comment>
<dbReference type="InterPro" id="IPR001233">
    <property type="entry name" value="RtcB"/>
</dbReference>
<keyword evidence="6" id="KW-0692">RNA repair</keyword>
<keyword evidence="4" id="KW-0479">Metal-binding</keyword>
<reference evidence="10 11" key="1">
    <citation type="submission" date="2020-02" db="EMBL/GenBank/DDBJ databases">
        <authorList>
            <person name="Babadi Z.K."/>
            <person name="Risdian C."/>
            <person name="Ebrahimipour G.H."/>
            <person name="Wink J."/>
        </authorList>
    </citation>
    <scope>NUCLEOTIDE SEQUENCE [LARGE SCALE GENOMIC DNA]</scope>
    <source>
        <strain evidence="10 11">ZKHCc1 1396</strain>
    </source>
</reference>
<name>A0ABR9PLD2_9BACT</name>
<evidence type="ECO:0000256" key="1">
    <source>
        <dbReference type="ARBA" id="ARBA00001936"/>
    </source>
</evidence>
<keyword evidence="3" id="KW-0436">Ligase</keyword>
<dbReference type="SUPFAM" id="SSF103365">
    <property type="entry name" value="Hypothetical protein PH1602"/>
    <property type="match status" value="1"/>
</dbReference>
<evidence type="ECO:0000256" key="2">
    <source>
        <dbReference type="ARBA" id="ARBA00012726"/>
    </source>
</evidence>
<dbReference type="EC" id="6.5.1.8" evidence="2"/>
<dbReference type="InterPro" id="IPR036025">
    <property type="entry name" value="RtcB-like_sf"/>
</dbReference>
<organism evidence="10 11">
    <name type="scientific">Corallococcus soli</name>
    <dbReference type="NCBI Taxonomy" id="2710757"/>
    <lineage>
        <taxon>Bacteria</taxon>
        <taxon>Pseudomonadati</taxon>
        <taxon>Myxococcota</taxon>
        <taxon>Myxococcia</taxon>
        <taxon>Myxococcales</taxon>
        <taxon>Cystobacterineae</taxon>
        <taxon>Myxococcaceae</taxon>
        <taxon>Corallococcus</taxon>
    </lineage>
</organism>
<comment type="caution">
    <text evidence="10">The sequence shown here is derived from an EMBL/GenBank/DDBJ whole genome shotgun (WGS) entry which is preliminary data.</text>
</comment>
<evidence type="ECO:0000256" key="9">
    <source>
        <dbReference type="ARBA" id="ARBA00047746"/>
    </source>
</evidence>
<evidence type="ECO:0000256" key="7">
    <source>
        <dbReference type="ARBA" id="ARBA00023134"/>
    </source>
</evidence>
<protein>
    <recommendedName>
        <fullName evidence="2">3'-phosphate/5'-hydroxy nucleic acid ligase</fullName>
        <ecNumber evidence="2">6.5.1.8</ecNumber>
    </recommendedName>
</protein>
<dbReference type="EMBL" id="JAAIYO010000002">
    <property type="protein sequence ID" value="MBE4748702.1"/>
    <property type="molecule type" value="Genomic_DNA"/>
</dbReference>
<dbReference type="PANTHER" id="PTHR43749:SF2">
    <property type="entry name" value="RNA-SPLICING LIGASE RTCB"/>
    <property type="match status" value="1"/>
</dbReference>
<evidence type="ECO:0000256" key="5">
    <source>
        <dbReference type="ARBA" id="ARBA00022741"/>
    </source>
</evidence>
<evidence type="ECO:0000313" key="11">
    <source>
        <dbReference type="Proteomes" id="UP001516472"/>
    </source>
</evidence>
<accession>A0ABR9PLD2</accession>
<evidence type="ECO:0000256" key="3">
    <source>
        <dbReference type="ARBA" id="ARBA00022598"/>
    </source>
</evidence>
<sequence>MNRENTNYEVLSDEAGRPIKAWTVGVPFEDEAKQQLRNLRGLPFIHKWVAVMPDVHRGYGATVGSVVPTVGAVVPAAVGVDIGCGMIAVRTTLRADQLPDSLRGVRSAIEAAVPHGRTDNGGRNDRGAWSRSPSTHTAAWASLVSGYEQIVAKHKHIGRGPQLSHLGTLGTGNHFIELCLDESDGVWLMLHSGSRGVGNRIGSYFIELAKKDMSRYHIHLPDADLAYLPEGTEHFDDYVFAVSWAQDFAAMNRELMMRSTVEALKASGELPPFELAESAVNCHHNYISREHHFGKNCFVTRKGAVRAREGDMGIIPGSMGARSYIVRGKGNADAFHSCSHGAGRVMSRTEAKKRFSLDDHAKATEGVECRKDVDVIDETPAAYKPIDAVMAAQADLVEVVHTLKQVVCVKG</sequence>
<gene>
    <name evidence="10" type="ORF">G4177_11065</name>
</gene>
<dbReference type="InterPro" id="IPR052915">
    <property type="entry name" value="RtcB-like"/>
</dbReference>